<proteinExistence type="predicted"/>
<dbReference type="PANTHER" id="PTHR48165">
    <property type="entry name" value="BNAC03G44900D PROTEIN"/>
    <property type="match status" value="1"/>
</dbReference>
<evidence type="ECO:0000313" key="1">
    <source>
        <dbReference type="EMBL" id="OWM79765.1"/>
    </source>
</evidence>
<name>A0A218X3F5_PUNGR</name>
<dbReference type="AlphaFoldDB" id="A0A218X3F5"/>
<sequence>MWRILAIVRRNLHNMRKSSRVIDADAYGGGRIMNEQGHAQVLTRDGGDVDVGQNPGLSMVCGVLIRAPLSILSTCFVHPHVSNRADGAWVSGDFARASEMNQLMVSDSIRADDNFNRKVVAVIESLPTGIGRTPNLRIFPIPTSGTSTPANLQPPFPDWVASAFWDHQTP</sequence>
<reference evidence="2" key="1">
    <citation type="journal article" date="2017" name="Plant J.">
        <title>The pomegranate (Punica granatum L.) genome and the genomics of punicalagin biosynthesis.</title>
        <authorList>
            <person name="Qin G."/>
            <person name="Xu C."/>
            <person name="Ming R."/>
            <person name="Tang H."/>
            <person name="Guyot R."/>
            <person name="Kramer E.M."/>
            <person name="Hu Y."/>
            <person name="Yi X."/>
            <person name="Qi Y."/>
            <person name="Xu X."/>
            <person name="Gao Z."/>
            <person name="Pan H."/>
            <person name="Jian J."/>
            <person name="Tian Y."/>
            <person name="Yue Z."/>
            <person name="Xu Y."/>
        </authorList>
    </citation>
    <scope>NUCLEOTIDE SEQUENCE [LARGE SCALE GENOMIC DNA]</scope>
    <source>
        <strain evidence="2">cv. Dabenzi</strain>
    </source>
</reference>
<dbReference type="Proteomes" id="UP000197138">
    <property type="component" value="Unassembled WGS sequence"/>
</dbReference>
<organism evidence="1 2">
    <name type="scientific">Punica granatum</name>
    <name type="common">Pomegranate</name>
    <dbReference type="NCBI Taxonomy" id="22663"/>
    <lineage>
        <taxon>Eukaryota</taxon>
        <taxon>Viridiplantae</taxon>
        <taxon>Streptophyta</taxon>
        <taxon>Embryophyta</taxon>
        <taxon>Tracheophyta</taxon>
        <taxon>Spermatophyta</taxon>
        <taxon>Magnoliopsida</taxon>
        <taxon>eudicotyledons</taxon>
        <taxon>Gunneridae</taxon>
        <taxon>Pentapetalae</taxon>
        <taxon>rosids</taxon>
        <taxon>malvids</taxon>
        <taxon>Myrtales</taxon>
        <taxon>Lythraceae</taxon>
        <taxon>Punica</taxon>
    </lineage>
</organism>
<gene>
    <name evidence="1" type="ORF">CDL15_Pgr023177</name>
</gene>
<accession>A0A218X3F5</accession>
<protein>
    <submittedName>
        <fullName evidence="1">Uncharacterized protein</fullName>
    </submittedName>
</protein>
<comment type="caution">
    <text evidence="1">The sequence shown here is derived from an EMBL/GenBank/DDBJ whole genome shotgun (WGS) entry which is preliminary data.</text>
</comment>
<dbReference type="EMBL" id="MTKT01002440">
    <property type="protein sequence ID" value="OWM79765.1"/>
    <property type="molecule type" value="Genomic_DNA"/>
</dbReference>
<evidence type="ECO:0000313" key="2">
    <source>
        <dbReference type="Proteomes" id="UP000197138"/>
    </source>
</evidence>
<dbReference type="PANTHER" id="PTHR48165:SF1">
    <property type="entry name" value="TRANSMEMBRANE PROTEIN"/>
    <property type="match status" value="1"/>
</dbReference>